<evidence type="ECO:0000313" key="1">
    <source>
        <dbReference type="EMBL" id="EER08096.1"/>
    </source>
</evidence>
<protein>
    <submittedName>
        <fullName evidence="1">Uncharacterized protein</fullName>
    </submittedName>
</protein>
<reference evidence="1 2" key="1">
    <citation type="submission" date="2008-07" db="EMBL/GenBank/DDBJ databases">
        <authorList>
            <person name="El-Sayed N."/>
            <person name="Caler E."/>
            <person name="Inman J."/>
            <person name="Amedeo P."/>
            <person name="Hass B."/>
            <person name="Wortman J."/>
        </authorList>
    </citation>
    <scope>NUCLEOTIDE SEQUENCE [LARGE SCALE GENOMIC DNA]</scope>
    <source>
        <strain evidence="2">ATCC 50983 / TXsc</strain>
    </source>
</reference>
<accession>C5L537</accession>
<dbReference type="EMBL" id="GG679213">
    <property type="protein sequence ID" value="EER08096.1"/>
    <property type="molecule type" value="Genomic_DNA"/>
</dbReference>
<proteinExistence type="predicted"/>
<dbReference type="AlphaFoldDB" id="C5L537"/>
<gene>
    <name evidence="1" type="ORF">Pmar_PMAR014860</name>
</gene>
<dbReference type="OrthoDB" id="10413196at2759"/>
<dbReference type="GeneID" id="9064259"/>
<sequence length="124" mass="13770">MVLLGFGQFRPYGQATGLRLVTPGGKALYSFGAFCSKWDLHKVNSDDWNEGHWIKIMNCIQMARLSSPLAMILLGYLAPKRVGLIVQEAALANAKNLTAWRNIRVENTTDPKAQKLICCVDGVY</sequence>
<dbReference type="InParanoid" id="C5L537"/>
<evidence type="ECO:0000313" key="2">
    <source>
        <dbReference type="Proteomes" id="UP000007800"/>
    </source>
</evidence>
<name>C5L537_PERM5</name>
<organism evidence="2">
    <name type="scientific">Perkinsus marinus (strain ATCC 50983 / TXsc)</name>
    <dbReference type="NCBI Taxonomy" id="423536"/>
    <lineage>
        <taxon>Eukaryota</taxon>
        <taxon>Sar</taxon>
        <taxon>Alveolata</taxon>
        <taxon>Perkinsozoa</taxon>
        <taxon>Perkinsea</taxon>
        <taxon>Perkinsida</taxon>
        <taxon>Perkinsidae</taxon>
        <taxon>Perkinsus</taxon>
    </lineage>
</organism>
<dbReference type="RefSeq" id="XP_002776280.1">
    <property type="nucleotide sequence ID" value="XM_002776234.1"/>
</dbReference>
<dbReference type="Proteomes" id="UP000007800">
    <property type="component" value="Unassembled WGS sequence"/>
</dbReference>
<keyword evidence="2" id="KW-1185">Reference proteome</keyword>